<dbReference type="EMBL" id="PXXK01000388">
    <property type="protein sequence ID" value="RFN44897.1"/>
    <property type="molecule type" value="Genomic_DNA"/>
</dbReference>
<reference evidence="1 2" key="1">
    <citation type="journal article" date="2018" name="PLoS Pathog.">
        <title>Evolution of structural diversity of trichothecenes, a family of toxins produced by plant pathogenic and entomopathogenic fungi.</title>
        <authorList>
            <person name="Proctor R.H."/>
            <person name="McCormick S.P."/>
            <person name="Kim H.S."/>
            <person name="Cardoza R.E."/>
            <person name="Stanley A.M."/>
            <person name="Lindo L."/>
            <person name="Kelly A."/>
            <person name="Brown D.W."/>
            <person name="Lee T."/>
            <person name="Vaughan M.M."/>
            <person name="Alexander N.J."/>
            <person name="Busman M."/>
            <person name="Gutierrez S."/>
        </authorList>
    </citation>
    <scope>NUCLEOTIDE SEQUENCE [LARGE SCALE GENOMIC DNA]</scope>
    <source>
        <strain evidence="1 2">NRRL 13405</strain>
    </source>
</reference>
<keyword evidence="2" id="KW-1185">Reference proteome</keyword>
<comment type="caution">
    <text evidence="1">The sequence shown here is derived from an EMBL/GenBank/DDBJ whole genome shotgun (WGS) entry which is preliminary data.</text>
</comment>
<sequence>MGEWPHPHCALCGTLILNGGSLDPEPNIWDRGAWVHNAFAIEGPECLGEPVESSSHPDELFKWHEATGHTDYEFGWGHLTLLRSGKTVFPHSAHGNRDLAYVESDHIYLGFHRACASIARKFIQRTKSYPVKSFADIWVTLNGRYSKGPGSCGGDYAPHIPVKTERGTYIWTKETAYYMGHSHGIEWWDYDPLNIPNLTSRLLENLTSANIESHNEPSKAPEELVDEVASQIISGTWSSYGPPTSYTLPQPFWKKTLVNIPFLWDIDVEQIEQFPDIPADQQREWNWERLVRGILCGPIPKKRSDCENSECEKRSHSVWDYSHVKLDLPPGLTNRRRIWQILEDMNPKELDVLDEPDFILLDEHLDRFIRRTVKGGVDVDDPDTTCLDWESPSSAHGDVREEWLTPDGWAATGSGDLDSSW</sequence>
<protein>
    <submittedName>
        <fullName evidence="1">Uncharacterized protein</fullName>
    </submittedName>
</protein>
<evidence type="ECO:0000313" key="1">
    <source>
        <dbReference type="EMBL" id="RFN44897.1"/>
    </source>
</evidence>
<name>A0A395MAF3_9HYPO</name>
<dbReference type="AlphaFoldDB" id="A0A395MAF3"/>
<accession>A0A395MAF3</accession>
<proteinExistence type="predicted"/>
<organism evidence="1 2">
    <name type="scientific">Fusarium flagelliforme</name>
    <dbReference type="NCBI Taxonomy" id="2675880"/>
    <lineage>
        <taxon>Eukaryota</taxon>
        <taxon>Fungi</taxon>
        <taxon>Dikarya</taxon>
        <taxon>Ascomycota</taxon>
        <taxon>Pezizomycotina</taxon>
        <taxon>Sordariomycetes</taxon>
        <taxon>Hypocreomycetidae</taxon>
        <taxon>Hypocreales</taxon>
        <taxon>Nectriaceae</taxon>
        <taxon>Fusarium</taxon>
        <taxon>Fusarium incarnatum-equiseti species complex</taxon>
    </lineage>
</organism>
<evidence type="ECO:0000313" key="2">
    <source>
        <dbReference type="Proteomes" id="UP000265631"/>
    </source>
</evidence>
<gene>
    <name evidence="1" type="ORF">FIE12Z_10878</name>
</gene>
<dbReference type="Proteomes" id="UP000265631">
    <property type="component" value="Unassembled WGS sequence"/>
</dbReference>